<dbReference type="PROSITE" id="PS51737">
    <property type="entry name" value="RECOMBINASE_DNA_BIND"/>
    <property type="match status" value="1"/>
</dbReference>
<dbReference type="InterPro" id="IPR006119">
    <property type="entry name" value="Resolv_N"/>
</dbReference>
<dbReference type="InterPro" id="IPR011109">
    <property type="entry name" value="DNA_bind_recombinase_dom"/>
</dbReference>
<protein>
    <recommendedName>
        <fullName evidence="7">Recombinase family protein</fullName>
    </recommendedName>
</protein>
<dbReference type="Pfam" id="PF13408">
    <property type="entry name" value="Zn_ribbon_recom"/>
    <property type="match status" value="1"/>
</dbReference>
<dbReference type="InterPro" id="IPR038109">
    <property type="entry name" value="DNA_bind_recomb_sf"/>
</dbReference>
<reference evidence="5 6" key="1">
    <citation type="submission" date="2019-06" db="EMBL/GenBank/DDBJ databases">
        <title>Whole genome shotgun sequence of Cellulosimicrobium cellulans NBRC 15516.</title>
        <authorList>
            <person name="Hosoyama A."/>
            <person name="Uohara A."/>
            <person name="Ohji S."/>
            <person name="Ichikawa N."/>
        </authorList>
    </citation>
    <scope>NUCLEOTIDE SEQUENCE [LARGE SCALE GENOMIC DNA]</scope>
    <source>
        <strain evidence="5 6">NBRC 15516</strain>
    </source>
</reference>
<comment type="caution">
    <text evidence="5">The sequence shown here is derived from an EMBL/GenBank/DDBJ whole genome shotgun (WGS) entry which is preliminary data.</text>
</comment>
<dbReference type="SUPFAM" id="SSF53041">
    <property type="entry name" value="Resolvase-like"/>
    <property type="match status" value="1"/>
</dbReference>
<keyword evidence="1" id="KW-0238">DNA-binding</keyword>
<dbReference type="AlphaFoldDB" id="A0A4Y4DWT0"/>
<feature type="domain" description="Recombinase" evidence="4">
    <location>
        <begin position="162"/>
        <end position="278"/>
    </location>
</feature>
<accession>A0A4Y4DWT0</accession>
<evidence type="ECO:0000259" key="4">
    <source>
        <dbReference type="PROSITE" id="PS51737"/>
    </source>
</evidence>
<dbReference type="EMBL" id="BJNZ01000005">
    <property type="protein sequence ID" value="GED09163.1"/>
    <property type="molecule type" value="Genomic_DNA"/>
</dbReference>
<dbReference type="Pfam" id="PF07508">
    <property type="entry name" value="Recombinase"/>
    <property type="match status" value="1"/>
</dbReference>
<dbReference type="InterPro" id="IPR036162">
    <property type="entry name" value="Resolvase-like_N_sf"/>
</dbReference>
<proteinExistence type="predicted"/>
<sequence length="504" mass="54251">MPKRAVVYVRLSDFRGDADPTLSPETQEEKCRAYCTAKGWDVVEVVRDLDVSGSDKGLRLDRPGLSRVRALLPSVDVVVFAKLDRLARNVIDFRTFAEEAETRGATLASVAESLDLSTAAGRFVATILAAFAEMEAAAIADRVRDSRAAKAQALRWGGAPPPYGYESVPHPEGKGRALVLKADEVAVIHEMADRVLGGEALTSIALDFNRRGIARRRGTWAASTVARILRNDATVGRLTHRGAPVLGEDGLPATPWPAALPPATWRTVRAVLDENAERVAGSRRPARKRASRLLSGFLYCETCNRPLALQTYKAGPTYVCKAKANAKPCATGGSVLAERVEEEVVGQFLRAVGRLPATRVVAAGDAEAVDRLAAANAALDDLARRLRDADDDETLALLTRRATLRALVDDLGKAAATPRVREEPTGRTVGEEWESADVLARRALLGRALDHVVVRPIGRGYHRRPVADRLVVVWHPDEPTVNDAGGESRHVPARVLAASGAAAE</sequence>
<gene>
    <name evidence="5" type="ORF">CCE02nite_11620</name>
</gene>
<keyword evidence="2" id="KW-0233">DNA recombination</keyword>
<dbReference type="PANTHER" id="PTHR30461:SF2">
    <property type="entry name" value="SERINE RECOMBINASE PINE-RELATED"/>
    <property type="match status" value="1"/>
</dbReference>
<dbReference type="PANTHER" id="PTHR30461">
    <property type="entry name" value="DNA-INVERTASE FROM LAMBDOID PROPHAGE"/>
    <property type="match status" value="1"/>
</dbReference>
<name>A0A4Y4DWT0_CELCE</name>
<dbReference type="Gene3D" id="3.90.1750.20">
    <property type="entry name" value="Putative Large Serine Recombinase, Chain B, Domain 2"/>
    <property type="match status" value="1"/>
</dbReference>
<dbReference type="PROSITE" id="PS51736">
    <property type="entry name" value="RECOMBINASES_3"/>
    <property type="match status" value="1"/>
</dbReference>
<evidence type="ECO:0000256" key="2">
    <source>
        <dbReference type="ARBA" id="ARBA00023172"/>
    </source>
</evidence>
<dbReference type="SMART" id="SM00857">
    <property type="entry name" value="Resolvase"/>
    <property type="match status" value="1"/>
</dbReference>
<feature type="domain" description="Resolvase/invertase-type recombinase catalytic" evidence="3">
    <location>
        <begin position="4"/>
        <end position="154"/>
    </location>
</feature>
<evidence type="ECO:0000259" key="3">
    <source>
        <dbReference type="PROSITE" id="PS51736"/>
    </source>
</evidence>
<dbReference type="Proteomes" id="UP000316659">
    <property type="component" value="Unassembled WGS sequence"/>
</dbReference>
<evidence type="ECO:0000313" key="6">
    <source>
        <dbReference type="Proteomes" id="UP000316659"/>
    </source>
</evidence>
<dbReference type="GO" id="GO:0000150">
    <property type="term" value="F:DNA strand exchange activity"/>
    <property type="evidence" value="ECO:0007669"/>
    <property type="project" value="InterPro"/>
</dbReference>
<dbReference type="Pfam" id="PF00239">
    <property type="entry name" value="Resolvase"/>
    <property type="match status" value="1"/>
</dbReference>
<organism evidence="5 6">
    <name type="scientific">Cellulosimicrobium cellulans</name>
    <name type="common">Arthrobacter luteus</name>
    <dbReference type="NCBI Taxonomy" id="1710"/>
    <lineage>
        <taxon>Bacteria</taxon>
        <taxon>Bacillati</taxon>
        <taxon>Actinomycetota</taxon>
        <taxon>Actinomycetes</taxon>
        <taxon>Micrococcales</taxon>
        <taxon>Promicromonosporaceae</taxon>
        <taxon>Cellulosimicrobium</taxon>
    </lineage>
</organism>
<dbReference type="Gene3D" id="3.40.50.1390">
    <property type="entry name" value="Resolvase, N-terminal catalytic domain"/>
    <property type="match status" value="1"/>
</dbReference>
<evidence type="ECO:0000313" key="5">
    <source>
        <dbReference type="EMBL" id="GED09163.1"/>
    </source>
</evidence>
<dbReference type="GO" id="GO:0003677">
    <property type="term" value="F:DNA binding"/>
    <property type="evidence" value="ECO:0007669"/>
    <property type="project" value="UniProtKB-KW"/>
</dbReference>
<dbReference type="InterPro" id="IPR025827">
    <property type="entry name" value="Zn_ribbon_recom_dom"/>
</dbReference>
<evidence type="ECO:0008006" key="7">
    <source>
        <dbReference type="Google" id="ProtNLM"/>
    </source>
</evidence>
<dbReference type="RefSeq" id="WP_141388705.1">
    <property type="nucleotide sequence ID" value="NZ_BJNZ01000005.1"/>
</dbReference>
<dbReference type="InterPro" id="IPR050639">
    <property type="entry name" value="SSR_resolvase"/>
</dbReference>
<evidence type="ECO:0000256" key="1">
    <source>
        <dbReference type="ARBA" id="ARBA00023125"/>
    </source>
</evidence>
<dbReference type="CDD" id="cd00338">
    <property type="entry name" value="Ser_Recombinase"/>
    <property type="match status" value="1"/>
</dbReference>